<evidence type="ECO:0000256" key="1">
    <source>
        <dbReference type="SAM" id="Phobius"/>
    </source>
</evidence>
<feature type="transmembrane region" description="Helical" evidence="1">
    <location>
        <begin position="24"/>
        <end position="46"/>
    </location>
</feature>
<reference evidence="2 3" key="1">
    <citation type="submission" date="2016-08" db="EMBL/GenBank/DDBJ databases">
        <title>A Parts List for Fungal Cellulosomes Revealed by Comparative Genomics.</title>
        <authorList>
            <consortium name="DOE Joint Genome Institute"/>
            <person name="Haitjema C.H."/>
            <person name="Gilmore S.P."/>
            <person name="Henske J.K."/>
            <person name="Solomon K.V."/>
            <person name="De Groot R."/>
            <person name="Kuo A."/>
            <person name="Mondo S.J."/>
            <person name="Salamov A.A."/>
            <person name="Labutti K."/>
            <person name="Zhao Z."/>
            <person name="Chiniquy J."/>
            <person name="Barry K."/>
            <person name="Brewer H.M."/>
            <person name="Purvine S.O."/>
            <person name="Wright A.T."/>
            <person name="Boxma B."/>
            <person name="Van Alen T."/>
            <person name="Hackstein J.H."/>
            <person name="Baker S.E."/>
            <person name="Grigoriev I.V."/>
            <person name="O'Malley M.A."/>
        </authorList>
    </citation>
    <scope>NUCLEOTIDE SEQUENCE [LARGE SCALE GENOMIC DNA]</scope>
    <source>
        <strain evidence="2 3">G1</strain>
    </source>
</reference>
<organism evidence="2 3">
    <name type="scientific">Neocallimastix californiae</name>
    <dbReference type="NCBI Taxonomy" id="1754190"/>
    <lineage>
        <taxon>Eukaryota</taxon>
        <taxon>Fungi</taxon>
        <taxon>Fungi incertae sedis</taxon>
        <taxon>Chytridiomycota</taxon>
        <taxon>Chytridiomycota incertae sedis</taxon>
        <taxon>Neocallimastigomycetes</taxon>
        <taxon>Neocallimastigales</taxon>
        <taxon>Neocallimastigaceae</taxon>
        <taxon>Neocallimastix</taxon>
    </lineage>
</organism>
<sequence length="78" mass="8991">MIIIDITIKYNIYWHNNIASPLHTFLQVFLGLYSPTFLHISLLITSIGMGTIHPSRKITIYAYFNCIIIFIIPSFNST</sequence>
<keyword evidence="3" id="KW-1185">Reference proteome</keyword>
<keyword evidence="1" id="KW-0812">Transmembrane</keyword>
<comment type="caution">
    <text evidence="2">The sequence shown here is derived from an EMBL/GenBank/DDBJ whole genome shotgun (WGS) entry which is preliminary data.</text>
</comment>
<keyword evidence="1" id="KW-0472">Membrane</keyword>
<evidence type="ECO:0000313" key="3">
    <source>
        <dbReference type="Proteomes" id="UP000193920"/>
    </source>
</evidence>
<dbReference type="Proteomes" id="UP000193920">
    <property type="component" value="Unassembled WGS sequence"/>
</dbReference>
<evidence type="ECO:0000313" key="2">
    <source>
        <dbReference type="EMBL" id="ORY21015.1"/>
    </source>
</evidence>
<feature type="transmembrane region" description="Helical" evidence="1">
    <location>
        <begin position="58"/>
        <end position="75"/>
    </location>
</feature>
<proteinExistence type="predicted"/>
<keyword evidence="1" id="KW-1133">Transmembrane helix</keyword>
<dbReference type="AlphaFoldDB" id="A0A1Y2AGE5"/>
<protein>
    <submittedName>
        <fullName evidence="2">Uncharacterized protein</fullName>
    </submittedName>
</protein>
<gene>
    <name evidence="2" type="ORF">LY90DRAFT_146014</name>
</gene>
<dbReference type="EMBL" id="MCOG01000274">
    <property type="protein sequence ID" value="ORY21015.1"/>
    <property type="molecule type" value="Genomic_DNA"/>
</dbReference>
<name>A0A1Y2AGE5_9FUNG</name>
<accession>A0A1Y2AGE5</accession>